<dbReference type="AlphaFoldDB" id="A0A6C0F979"/>
<proteinExistence type="predicted"/>
<evidence type="ECO:0000313" key="1">
    <source>
        <dbReference type="EMBL" id="QHT38238.1"/>
    </source>
</evidence>
<dbReference type="Pfam" id="PF19063">
    <property type="entry name" value="DUF5759"/>
    <property type="match status" value="1"/>
</dbReference>
<dbReference type="EMBL" id="MN738829">
    <property type="protein sequence ID" value="QHT38238.1"/>
    <property type="molecule type" value="Genomic_DNA"/>
</dbReference>
<accession>A0A6C0F979</accession>
<organism evidence="1">
    <name type="scientific">viral metagenome</name>
    <dbReference type="NCBI Taxonomy" id="1070528"/>
    <lineage>
        <taxon>unclassified sequences</taxon>
        <taxon>metagenomes</taxon>
        <taxon>organismal metagenomes</taxon>
    </lineage>
</organism>
<protein>
    <submittedName>
        <fullName evidence="1">Uncharacterized protein</fullName>
    </submittedName>
</protein>
<sequence>MPKDHRNPLVKSLALQQERTKQRQTDTLLFFQERAHKKVRAHNEFGRKNMVFQIPMYEVGLPLYDAFWVRKKIGKLLQQDGFFVEPMNENTIMIYWDIDKLKEQEEINITEKKIKRAHKKNMAKIAKSNKKTNHKLIKL</sequence>
<reference evidence="1" key="1">
    <citation type="journal article" date="2020" name="Nature">
        <title>Giant virus diversity and host interactions through global metagenomics.</title>
        <authorList>
            <person name="Schulz F."/>
            <person name="Roux S."/>
            <person name="Paez-Espino D."/>
            <person name="Jungbluth S."/>
            <person name="Walsh D.A."/>
            <person name="Denef V.J."/>
            <person name="McMahon K.D."/>
            <person name="Konstantinidis K.T."/>
            <person name="Eloe-Fadrosh E.A."/>
            <person name="Kyrpides N.C."/>
            <person name="Woyke T."/>
        </authorList>
    </citation>
    <scope>NUCLEOTIDE SEQUENCE</scope>
    <source>
        <strain evidence="1">GVMAG-S-ERX556101-89</strain>
    </source>
</reference>
<dbReference type="InterPro" id="IPR043977">
    <property type="entry name" value="DUF5759"/>
</dbReference>
<name>A0A6C0F979_9ZZZZ</name>